<comment type="caution">
    <text evidence="2">The sequence shown here is derived from an EMBL/GenBank/DDBJ whole genome shotgun (WGS) entry which is preliminary data.</text>
</comment>
<dbReference type="EMBL" id="ML996113">
    <property type="protein sequence ID" value="KAF2737812.1"/>
    <property type="molecule type" value="Genomic_DNA"/>
</dbReference>
<sequence>MFSKVSAIFALTSVALAIPAPSTPTDKYFWTVHNLSNKCTAATCYYDFNVTAEAGPNSAPSFSAYGCEGTNVQGEFKPCTTLGIDIPGEVTTNEESAIGGTAFNVFVQFKYKAGNTQYIVTGNETVPKGADAREFKIYASQIAAVPDKA</sequence>
<evidence type="ECO:0000256" key="1">
    <source>
        <dbReference type="SAM" id="SignalP"/>
    </source>
</evidence>
<dbReference type="OrthoDB" id="3683517at2759"/>
<keyword evidence="3" id="KW-1185">Reference proteome</keyword>
<keyword evidence="1" id="KW-0732">Signal</keyword>
<organism evidence="2 3">
    <name type="scientific">Polyplosphaeria fusca</name>
    <dbReference type="NCBI Taxonomy" id="682080"/>
    <lineage>
        <taxon>Eukaryota</taxon>
        <taxon>Fungi</taxon>
        <taxon>Dikarya</taxon>
        <taxon>Ascomycota</taxon>
        <taxon>Pezizomycotina</taxon>
        <taxon>Dothideomycetes</taxon>
        <taxon>Pleosporomycetidae</taxon>
        <taxon>Pleosporales</taxon>
        <taxon>Tetraplosphaeriaceae</taxon>
        <taxon>Polyplosphaeria</taxon>
    </lineage>
</organism>
<evidence type="ECO:0000313" key="2">
    <source>
        <dbReference type="EMBL" id="KAF2737812.1"/>
    </source>
</evidence>
<feature type="chain" id="PRO_5040204924" evidence="1">
    <location>
        <begin position="18"/>
        <end position="149"/>
    </location>
</feature>
<accession>A0A9P4R6S9</accession>
<reference evidence="2" key="1">
    <citation type="journal article" date="2020" name="Stud. Mycol.">
        <title>101 Dothideomycetes genomes: a test case for predicting lifestyles and emergence of pathogens.</title>
        <authorList>
            <person name="Haridas S."/>
            <person name="Albert R."/>
            <person name="Binder M."/>
            <person name="Bloem J."/>
            <person name="Labutti K."/>
            <person name="Salamov A."/>
            <person name="Andreopoulos B."/>
            <person name="Baker S."/>
            <person name="Barry K."/>
            <person name="Bills G."/>
            <person name="Bluhm B."/>
            <person name="Cannon C."/>
            <person name="Castanera R."/>
            <person name="Culley D."/>
            <person name="Daum C."/>
            <person name="Ezra D."/>
            <person name="Gonzalez J."/>
            <person name="Henrissat B."/>
            <person name="Kuo A."/>
            <person name="Liang C."/>
            <person name="Lipzen A."/>
            <person name="Lutzoni F."/>
            <person name="Magnuson J."/>
            <person name="Mondo S."/>
            <person name="Nolan M."/>
            <person name="Ohm R."/>
            <person name="Pangilinan J."/>
            <person name="Park H.-J."/>
            <person name="Ramirez L."/>
            <person name="Alfaro M."/>
            <person name="Sun H."/>
            <person name="Tritt A."/>
            <person name="Yoshinaga Y."/>
            <person name="Zwiers L.-H."/>
            <person name="Turgeon B."/>
            <person name="Goodwin S."/>
            <person name="Spatafora J."/>
            <person name="Crous P."/>
            <person name="Grigoriev I."/>
        </authorList>
    </citation>
    <scope>NUCLEOTIDE SEQUENCE</scope>
    <source>
        <strain evidence="2">CBS 125425</strain>
    </source>
</reference>
<evidence type="ECO:0000313" key="3">
    <source>
        <dbReference type="Proteomes" id="UP000799444"/>
    </source>
</evidence>
<gene>
    <name evidence="2" type="ORF">EJ04DRAFT_430350</name>
</gene>
<dbReference type="AlphaFoldDB" id="A0A9P4R6S9"/>
<feature type="signal peptide" evidence="1">
    <location>
        <begin position="1"/>
        <end position="17"/>
    </location>
</feature>
<proteinExistence type="predicted"/>
<dbReference type="Proteomes" id="UP000799444">
    <property type="component" value="Unassembled WGS sequence"/>
</dbReference>
<protein>
    <submittedName>
        <fullName evidence="2">Uncharacterized protein</fullName>
    </submittedName>
</protein>
<name>A0A9P4R6S9_9PLEO</name>